<dbReference type="OMA" id="SHYWTQF"/>
<sequence length="348" mass="38286">MVAFGPPPEGIDLSANNEAKNTGVVLMLLIISAVFLAGRIALRTKQTYGLSADDYAMIVSFLFVFAVAVMVVVAGHDGVGQHVWALTITQLSEVVKLSYVYSFLFASAVFTTKVSILLFYKRIFNRGSLSFRIAFWFGTLLVISYPIIFIFTMSFCCTPISHYWTQFTGSQGSCIDVGQFFVALAIINLITNVIVLLIPVPEVLKLQMSREKKAGVFGILALGGLVCIASAVRIHYLSVFSREIDTTWHMGPVAIWSSFEPSIGIVSACLPSFKSLLRYLRGKNSKKSSFVTPPDWAMGNKPRFDDEIALRSQVVGGQGSVRSTQDSDADNKHILVKTDVEQTFHQVP</sequence>
<feature type="transmembrane region" description="Helical" evidence="6">
    <location>
        <begin position="54"/>
        <end position="74"/>
    </location>
</feature>
<feature type="transmembrane region" description="Helical" evidence="6">
    <location>
        <begin position="99"/>
        <end position="121"/>
    </location>
</feature>
<accession>A0A1B8AWF0</accession>
<keyword evidence="9" id="KW-1185">Reference proteome</keyword>
<evidence type="ECO:0000256" key="1">
    <source>
        <dbReference type="ARBA" id="ARBA00004141"/>
    </source>
</evidence>
<dbReference type="Pfam" id="PF20684">
    <property type="entry name" value="Fung_rhodopsin"/>
    <property type="match status" value="1"/>
</dbReference>
<evidence type="ECO:0000256" key="5">
    <source>
        <dbReference type="ARBA" id="ARBA00038359"/>
    </source>
</evidence>
<dbReference type="PANTHER" id="PTHR33048">
    <property type="entry name" value="PTH11-LIKE INTEGRAL MEMBRANE PROTEIN (AFU_ORTHOLOGUE AFUA_5G11245)"/>
    <property type="match status" value="1"/>
</dbReference>
<keyword evidence="2 6" id="KW-0812">Transmembrane</keyword>
<feature type="transmembrane region" description="Helical" evidence="6">
    <location>
        <begin position="216"/>
        <end position="234"/>
    </location>
</feature>
<evidence type="ECO:0000256" key="2">
    <source>
        <dbReference type="ARBA" id="ARBA00022692"/>
    </source>
</evidence>
<dbReference type="GO" id="GO:0016020">
    <property type="term" value="C:membrane"/>
    <property type="evidence" value="ECO:0007669"/>
    <property type="project" value="UniProtKB-SubCell"/>
</dbReference>
<reference evidence="8 9" key="1">
    <citation type="submission" date="2016-06" db="EMBL/GenBank/DDBJ databases">
        <title>Living apart together: crosstalk between the core and supernumerary genomes in a fungal plant pathogen.</title>
        <authorList>
            <person name="Vanheule A."/>
            <person name="Audenaert K."/>
            <person name="Warris S."/>
            <person name="Van De Geest H."/>
            <person name="Schijlen E."/>
            <person name="Hofte M."/>
            <person name="De Saeger S."/>
            <person name="Haesaert G."/>
            <person name="Waalwijk C."/>
            <person name="Van Der Lee T."/>
        </authorList>
    </citation>
    <scope>NUCLEOTIDE SEQUENCE [LARGE SCALE GENOMIC DNA]</scope>
    <source>
        <strain evidence="8 9">2516</strain>
    </source>
</reference>
<evidence type="ECO:0000256" key="4">
    <source>
        <dbReference type="ARBA" id="ARBA00023136"/>
    </source>
</evidence>
<organism evidence="8 9">
    <name type="scientific">Fusarium poae</name>
    <dbReference type="NCBI Taxonomy" id="36050"/>
    <lineage>
        <taxon>Eukaryota</taxon>
        <taxon>Fungi</taxon>
        <taxon>Dikarya</taxon>
        <taxon>Ascomycota</taxon>
        <taxon>Pezizomycotina</taxon>
        <taxon>Sordariomycetes</taxon>
        <taxon>Hypocreomycetidae</taxon>
        <taxon>Hypocreales</taxon>
        <taxon>Nectriaceae</taxon>
        <taxon>Fusarium</taxon>
    </lineage>
</organism>
<keyword evidence="4 6" id="KW-0472">Membrane</keyword>
<dbReference type="EMBL" id="LYXU01000002">
    <property type="protein sequence ID" value="OBS24817.1"/>
    <property type="molecule type" value="Genomic_DNA"/>
</dbReference>
<dbReference type="PANTHER" id="PTHR33048:SF156">
    <property type="entry name" value="INTEGRAL MEMBRANE PROTEIN"/>
    <property type="match status" value="1"/>
</dbReference>
<gene>
    <name evidence="8" type="ORF">FPOA_05354</name>
</gene>
<feature type="transmembrane region" description="Helical" evidence="6">
    <location>
        <begin position="133"/>
        <end position="161"/>
    </location>
</feature>
<comment type="subcellular location">
    <subcellularLocation>
        <location evidence="1">Membrane</location>
        <topology evidence="1">Multi-pass membrane protein</topology>
    </subcellularLocation>
</comment>
<proteinExistence type="inferred from homology"/>
<name>A0A1B8AWF0_FUSPO</name>
<dbReference type="Proteomes" id="UP000091967">
    <property type="component" value="Unassembled WGS sequence"/>
</dbReference>
<evidence type="ECO:0000256" key="6">
    <source>
        <dbReference type="SAM" id="Phobius"/>
    </source>
</evidence>
<comment type="caution">
    <text evidence="8">The sequence shown here is derived from an EMBL/GenBank/DDBJ whole genome shotgun (WGS) entry which is preliminary data.</text>
</comment>
<evidence type="ECO:0000313" key="8">
    <source>
        <dbReference type="EMBL" id="OBS24817.1"/>
    </source>
</evidence>
<feature type="transmembrane region" description="Helical" evidence="6">
    <location>
        <begin position="23"/>
        <end position="42"/>
    </location>
</feature>
<feature type="transmembrane region" description="Helical" evidence="6">
    <location>
        <begin position="181"/>
        <end position="204"/>
    </location>
</feature>
<comment type="similarity">
    <text evidence="5">Belongs to the SAT4 family.</text>
</comment>
<keyword evidence="3 6" id="KW-1133">Transmembrane helix</keyword>
<dbReference type="InterPro" id="IPR052337">
    <property type="entry name" value="SAT4-like"/>
</dbReference>
<dbReference type="InterPro" id="IPR049326">
    <property type="entry name" value="Rhodopsin_dom_fungi"/>
</dbReference>
<feature type="domain" description="Rhodopsin" evidence="7">
    <location>
        <begin position="39"/>
        <end position="278"/>
    </location>
</feature>
<evidence type="ECO:0000313" key="9">
    <source>
        <dbReference type="Proteomes" id="UP000091967"/>
    </source>
</evidence>
<dbReference type="AlphaFoldDB" id="A0A1B8AWF0"/>
<dbReference type="STRING" id="36050.A0A1B8AWF0"/>
<evidence type="ECO:0000259" key="7">
    <source>
        <dbReference type="Pfam" id="PF20684"/>
    </source>
</evidence>
<protein>
    <recommendedName>
        <fullName evidence="7">Rhodopsin domain-containing protein</fullName>
    </recommendedName>
</protein>
<feature type="transmembrane region" description="Helical" evidence="6">
    <location>
        <begin position="254"/>
        <end position="277"/>
    </location>
</feature>
<evidence type="ECO:0000256" key="3">
    <source>
        <dbReference type="ARBA" id="ARBA00022989"/>
    </source>
</evidence>